<evidence type="ECO:0000313" key="2">
    <source>
        <dbReference type="Proteomes" id="UP000765509"/>
    </source>
</evidence>
<sequence length="184" mass="22845">MTYIIQFNFEVIPRLEEWPTFGGEGEYNNMEFMKKSDIFKEDFNIPNEYISSRLQSLFTKSSKKWYYKMRQDHVKYSWPWWKEQVISKWKNYSWRFKMEKYFEESIFNNERDRPMSWFLKHKDRLTALHPDISEKMINKEILRKCSDNIEDAIKRSCIEHCFAEDYTNAMKDITTRTKIERNWF</sequence>
<dbReference type="Proteomes" id="UP000765509">
    <property type="component" value="Unassembled WGS sequence"/>
</dbReference>
<accession>A0A9Q3HKR1</accession>
<dbReference type="AlphaFoldDB" id="A0A9Q3HKR1"/>
<dbReference type="EMBL" id="AVOT02019930">
    <property type="protein sequence ID" value="MBW0507822.1"/>
    <property type="molecule type" value="Genomic_DNA"/>
</dbReference>
<protein>
    <submittedName>
        <fullName evidence="1">Uncharacterized protein</fullName>
    </submittedName>
</protein>
<evidence type="ECO:0000313" key="1">
    <source>
        <dbReference type="EMBL" id="MBW0507822.1"/>
    </source>
</evidence>
<proteinExistence type="predicted"/>
<keyword evidence="2" id="KW-1185">Reference proteome</keyword>
<reference evidence="1" key="1">
    <citation type="submission" date="2021-03" db="EMBL/GenBank/DDBJ databases">
        <title>Draft genome sequence of rust myrtle Austropuccinia psidii MF-1, a brazilian biotype.</title>
        <authorList>
            <person name="Quecine M.C."/>
            <person name="Pachon D.M.R."/>
            <person name="Bonatelli M.L."/>
            <person name="Correr F.H."/>
            <person name="Franceschini L.M."/>
            <person name="Leite T.F."/>
            <person name="Margarido G.R.A."/>
            <person name="Almeida C.A."/>
            <person name="Ferrarezi J.A."/>
            <person name="Labate C.A."/>
        </authorList>
    </citation>
    <scope>NUCLEOTIDE SEQUENCE</scope>
    <source>
        <strain evidence="1">MF-1</strain>
    </source>
</reference>
<name>A0A9Q3HKR1_9BASI</name>
<gene>
    <name evidence="1" type="ORF">O181_047537</name>
</gene>
<comment type="caution">
    <text evidence="1">The sequence shown here is derived from an EMBL/GenBank/DDBJ whole genome shotgun (WGS) entry which is preliminary data.</text>
</comment>
<organism evidence="1 2">
    <name type="scientific">Austropuccinia psidii MF-1</name>
    <dbReference type="NCBI Taxonomy" id="1389203"/>
    <lineage>
        <taxon>Eukaryota</taxon>
        <taxon>Fungi</taxon>
        <taxon>Dikarya</taxon>
        <taxon>Basidiomycota</taxon>
        <taxon>Pucciniomycotina</taxon>
        <taxon>Pucciniomycetes</taxon>
        <taxon>Pucciniales</taxon>
        <taxon>Sphaerophragmiaceae</taxon>
        <taxon>Austropuccinia</taxon>
    </lineage>
</organism>